<keyword evidence="3" id="KW-1185">Reference proteome</keyword>
<dbReference type="Proteomes" id="UP000324222">
    <property type="component" value="Unassembled WGS sequence"/>
</dbReference>
<name>A0A5B7CR87_PORTR</name>
<gene>
    <name evidence="2" type="ORF">E2C01_005002</name>
</gene>
<protein>
    <submittedName>
        <fullName evidence="2">Uncharacterized protein</fullName>
    </submittedName>
</protein>
<reference evidence="2 3" key="1">
    <citation type="submission" date="2019-05" db="EMBL/GenBank/DDBJ databases">
        <title>Another draft genome of Portunus trituberculatus and its Hox gene families provides insights of decapod evolution.</title>
        <authorList>
            <person name="Jeong J.-H."/>
            <person name="Song I."/>
            <person name="Kim S."/>
            <person name="Choi T."/>
            <person name="Kim D."/>
            <person name="Ryu S."/>
            <person name="Kim W."/>
        </authorList>
    </citation>
    <scope>NUCLEOTIDE SEQUENCE [LARGE SCALE GENOMIC DNA]</scope>
    <source>
        <tissue evidence="2">Muscle</tissue>
    </source>
</reference>
<dbReference type="EMBL" id="VSRR010000210">
    <property type="protein sequence ID" value="MPC12317.1"/>
    <property type="molecule type" value="Genomic_DNA"/>
</dbReference>
<evidence type="ECO:0000313" key="3">
    <source>
        <dbReference type="Proteomes" id="UP000324222"/>
    </source>
</evidence>
<organism evidence="2 3">
    <name type="scientific">Portunus trituberculatus</name>
    <name type="common">Swimming crab</name>
    <name type="synonym">Neptunus trituberculatus</name>
    <dbReference type="NCBI Taxonomy" id="210409"/>
    <lineage>
        <taxon>Eukaryota</taxon>
        <taxon>Metazoa</taxon>
        <taxon>Ecdysozoa</taxon>
        <taxon>Arthropoda</taxon>
        <taxon>Crustacea</taxon>
        <taxon>Multicrustacea</taxon>
        <taxon>Malacostraca</taxon>
        <taxon>Eumalacostraca</taxon>
        <taxon>Eucarida</taxon>
        <taxon>Decapoda</taxon>
        <taxon>Pleocyemata</taxon>
        <taxon>Brachyura</taxon>
        <taxon>Eubrachyura</taxon>
        <taxon>Portunoidea</taxon>
        <taxon>Portunidae</taxon>
        <taxon>Portuninae</taxon>
        <taxon>Portunus</taxon>
    </lineage>
</organism>
<proteinExistence type="predicted"/>
<comment type="caution">
    <text evidence="2">The sequence shown here is derived from an EMBL/GenBank/DDBJ whole genome shotgun (WGS) entry which is preliminary data.</text>
</comment>
<dbReference type="AlphaFoldDB" id="A0A5B7CR87"/>
<sequence>METGARSAPPRRHVNFSRSGLQQSEMPDHAASLPLIQHCTLGLNESSSQKHACNIISLQQPLVYHKLQSEMQTMIKTTYFIARLLFIYHSSSTGVCISASAKGINHGPAPENQLESSILMCCGLQANPKTGSIG</sequence>
<accession>A0A5B7CR87</accession>
<feature type="region of interest" description="Disordered" evidence="1">
    <location>
        <begin position="1"/>
        <end position="23"/>
    </location>
</feature>
<evidence type="ECO:0000256" key="1">
    <source>
        <dbReference type="SAM" id="MobiDB-lite"/>
    </source>
</evidence>
<evidence type="ECO:0000313" key="2">
    <source>
        <dbReference type="EMBL" id="MPC12317.1"/>
    </source>
</evidence>